<dbReference type="RefSeq" id="WP_146503335.1">
    <property type="nucleotide sequence ID" value="NZ_SJPG01000001.1"/>
</dbReference>
<dbReference type="Gene3D" id="3.40.605.10">
    <property type="entry name" value="Aldehyde Dehydrogenase, Chain A, domain 1"/>
    <property type="match status" value="1"/>
</dbReference>
<dbReference type="Pfam" id="PF00171">
    <property type="entry name" value="Aldedh"/>
    <property type="match status" value="1"/>
</dbReference>
<dbReference type="InterPro" id="IPR015590">
    <property type="entry name" value="Aldehyde_DH_dom"/>
</dbReference>
<dbReference type="GO" id="GO:0016620">
    <property type="term" value="F:oxidoreductase activity, acting on the aldehyde or oxo group of donors, NAD or NADP as acceptor"/>
    <property type="evidence" value="ECO:0007669"/>
    <property type="project" value="InterPro"/>
</dbReference>
<name>A0A5C5XG04_9PLAN</name>
<evidence type="ECO:0000259" key="2">
    <source>
        <dbReference type="Pfam" id="PF00171"/>
    </source>
</evidence>
<organism evidence="3 4">
    <name type="scientific">Rubinisphaera italica</name>
    <dbReference type="NCBI Taxonomy" id="2527969"/>
    <lineage>
        <taxon>Bacteria</taxon>
        <taxon>Pseudomonadati</taxon>
        <taxon>Planctomycetota</taxon>
        <taxon>Planctomycetia</taxon>
        <taxon>Planctomycetales</taxon>
        <taxon>Planctomycetaceae</taxon>
        <taxon>Rubinisphaera</taxon>
    </lineage>
</organism>
<keyword evidence="1" id="KW-0560">Oxidoreductase</keyword>
<evidence type="ECO:0000313" key="4">
    <source>
        <dbReference type="Proteomes" id="UP000316095"/>
    </source>
</evidence>
<reference evidence="3 4" key="1">
    <citation type="submission" date="2019-02" db="EMBL/GenBank/DDBJ databases">
        <title>Deep-cultivation of Planctomycetes and their phenomic and genomic characterization uncovers novel biology.</title>
        <authorList>
            <person name="Wiegand S."/>
            <person name="Jogler M."/>
            <person name="Boedeker C."/>
            <person name="Pinto D."/>
            <person name="Vollmers J."/>
            <person name="Rivas-Marin E."/>
            <person name="Kohn T."/>
            <person name="Peeters S.H."/>
            <person name="Heuer A."/>
            <person name="Rast P."/>
            <person name="Oberbeckmann S."/>
            <person name="Bunk B."/>
            <person name="Jeske O."/>
            <person name="Meyerdierks A."/>
            <person name="Storesund J.E."/>
            <person name="Kallscheuer N."/>
            <person name="Luecker S."/>
            <person name="Lage O.M."/>
            <person name="Pohl T."/>
            <person name="Merkel B.J."/>
            <person name="Hornburger P."/>
            <person name="Mueller R.-W."/>
            <person name="Bruemmer F."/>
            <person name="Labrenz M."/>
            <person name="Spormann A.M."/>
            <person name="Op Den Camp H."/>
            <person name="Overmann J."/>
            <person name="Amann R."/>
            <person name="Jetten M.S.M."/>
            <person name="Mascher T."/>
            <person name="Medema M.H."/>
            <person name="Devos D.P."/>
            <person name="Kaster A.-K."/>
            <person name="Ovreas L."/>
            <person name="Rohde M."/>
            <person name="Galperin M.Y."/>
            <person name="Jogler C."/>
        </authorList>
    </citation>
    <scope>NUCLEOTIDE SEQUENCE [LARGE SCALE GENOMIC DNA]</scope>
    <source>
        <strain evidence="3 4">Pan54</strain>
    </source>
</reference>
<protein>
    <submittedName>
        <fullName evidence="3">Aldehyde dehydrogenase family protein</fullName>
    </submittedName>
</protein>
<dbReference type="InterPro" id="IPR016163">
    <property type="entry name" value="Ald_DH_C"/>
</dbReference>
<dbReference type="Proteomes" id="UP000316095">
    <property type="component" value="Unassembled WGS sequence"/>
</dbReference>
<evidence type="ECO:0000313" key="3">
    <source>
        <dbReference type="EMBL" id="TWT61321.1"/>
    </source>
</evidence>
<dbReference type="Gene3D" id="3.40.309.10">
    <property type="entry name" value="Aldehyde Dehydrogenase, Chain A, domain 2"/>
    <property type="match status" value="1"/>
</dbReference>
<dbReference type="InterPro" id="IPR016161">
    <property type="entry name" value="Ald_DH/histidinol_DH"/>
</dbReference>
<dbReference type="EMBL" id="SJPG01000001">
    <property type="protein sequence ID" value="TWT61321.1"/>
    <property type="molecule type" value="Genomic_DNA"/>
</dbReference>
<dbReference type="InterPro" id="IPR016162">
    <property type="entry name" value="Ald_DH_N"/>
</dbReference>
<keyword evidence="4" id="KW-1185">Reference proteome</keyword>
<dbReference type="OrthoDB" id="136308at2"/>
<gene>
    <name evidence="3" type="ORF">Pan54_20570</name>
</gene>
<evidence type="ECO:0000256" key="1">
    <source>
        <dbReference type="ARBA" id="ARBA00023002"/>
    </source>
</evidence>
<proteinExistence type="predicted"/>
<sequence>MLNDNKSSEIDCCKWVNIQNGAQSWPLVGLDKRVHLLREIRNLLHRNSREWIEICSQAKSLTTQAQRSEEILAGPVGVSRYLTILSSNLEKLVNKEAISSDRSITSLSSGKLQVNVFPVSQVMDQLLFPGLKAAVWIKPDISRDQIHGDLLEPILDPPNPAPVSVVLGAGNVSAIPLTDALAKLFQESHVVLLKLNPVNEYLKDVFEKILAPVITPGWMKIVTGDAAVGKELIESPLTNSIHITGSQQSHDAIVWGSDLSQASERKANGTPLLEKPITSELGNVSPWIIVPGKYSSRELRMQAMNIAASLTNNAGFNCVTTRVIVTSRSWPQRSQFLTELRQSLKQIPARVPYYPGSAERYQSFLNGPAPIAEDGTLEWRLLEDYPLDNESRLFSEESFLPVSIEVALNSETAERFLHSAVEFCNEGLYGTLSVAITCTNRFRKEHRKLLFEQVDHLNYGSVCINQWPGLVYGLMTPPWGGAPDTNLNDVQSGQGCVHNLFFLDNYEKTLFSGPLCNFPKPVWFANHSRSEDVAWKLLDYYCGPSVLKLPGLIATALLG</sequence>
<feature type="domain" description="Aldehyde dehydrogenase" evidence="2">
    <location>
        <begin position="214"/>
        <end position="348"/>
    </location>
</feature>
<dbReference type="AlphaFoldDB" id="A0A5C5XG04"/>
<dbReference type="SUPFAM" id="SSF53720">
    <property type="entry name" value="ALDH-like"/>
    <property type="match status" value="1"/>
</dbReference>
<accession>A0A5C5XG04</accession>
<comment type="caution">
    <text evidence="3">The sequence shown here is derived from an EMBL/GenBank/DDBJ whole genome shotgun (WGS) entry which is preliminary data.</text>
</comment>